<comment type="caution">
    <text evidence="2">The sequence shown here is derived from an EMBL/GenBank/DDBJ whole genome shotgun (WGS) entry which is preliminary data.</text>
</comment>
<dbReference type="PANTHER" id="PTHR47691">
    <property type="entry name" value="REGULATOR-RELATED"/>
    <property type="match status" value="1"/>
</dbReference>
<dbReference type="SMART" id="SM00530">
    <property type="entry name" value="HTH_XRE"/>
    <property type="match status" value="1"/>
</dbReference>
<dbReference type="PRINTS" id="PR00364">
    <property type="entry name" value="DISEASERSIST"/>
</dbReference>
<proteinExistence type="predicted"/>
<evidence type="ECO:0000313" key="2">
    <source>
        <dbReference type="EMBL" id="GIE66643.1"/>
    </source>
</evidence>
<name>A0ABQ4B7K5_9ACTN</name>
<dbReference type="RefSeq" id="WP_203825331.1">
    <property type="nucleotide sequence ID" value="NZ_BAAATY010000007.1"/>
</dbReference>
<dbReference type="SUPFAM" id="SSF47413">
    <property type="entry name" value="lambda repressor-like DNA-binding domains"/>
    <property type="match status" value="1"/>
</dbReference>
<dbReference type="Gene3D" id="1.10.260.40">
    <property type="entry name" value="lambda repressor-like DNA-binding domains"/>
    <property type="match status" value="1"/>
</dbReference>
<dbReference type="Pfam" id="PF13560">
    <property type="entry name" value="HTH_31"/>
    <property type="match status" value="1"/>
</dbReference>
<keyword evidence="3" id="KW-1185">Reference proteome</keyword>
<protein>
    <recommendedName>
        <fullName evidence="1">HTH cro/C1-type domain-containing protein</fullName>
    </recommendedName>
</protein>
<dbReference type="Gene3D" id="3.40.50.300">
    <property type="entry name" value="P-loop containing nucleotide triphosphate hydrolases"/>
    <property type="match status" value="1"/>
</dbReference>
<dbReference type="Pfam" id="PF07728">
    <property type="entry name" value="AAA_5"/>
    <property type="match status" value="1"/>
</dbReference>
<dbReference type="EMBL" id="BOMS01000040">
    <property type="protein sequence ID" value="GIE66643.1"/>
    <property type="molecule type" value="Genomic_DNA"/>
</dbReference>
<dbReference type="InterPro" id="IPR001387">
    <property type="entry name" value="Cro/C1-type_HTH"/>
</dbReference>
<dbReference type="InterPro" id="IPR011704">
    <property type="entry name" value="ATPase_dyneun-rel_AAA"/>
</dbReference>
<dbReference type="PANTHER" id="PTHR47691:SF3">
    <property type="entry name" value="HTH-TYPE TRANSCRIPTIONAL REGULATOR RV0890C-RELATED"/>
    <property type="match status" value="1"/>
</dbReference>
<gene>
    <name evidence="2" type="ORF">Apa02nite_027510</name>
</gene>
<dbReference type="CDD" id="cd00093">
    <property type="entry name" value="HTH_XRE"/>
    <property type="match status" value="1"/>
</dbReference>
<dbReference type="InterPro" id="IPR027417">
    <property type="entry name" value="P-loop_NTPase"/>
</dbReference>
<sequence length="471" mass="49680">MASDQRPRHGFGAVLRDHRRRAGLTQEELAARAAIGVRTVRDLEHGRASRPQRTTAELLAQALGLSGSDQAAFLAAARGRPADEVLVDSALTGVSGHSAPTPFLRTPPTDELIGRDADLAGILARLSADGGSNATDGGPRGVTLVGVAGVGKSSLAMAATHRLAGGYPGGVAAVVVPDDATAGELLDGVAIGFGATAPGLLAGHLGDRPALLLVDGVDRAPEVVAEVLATLLEQIPRLRFLATARRAREPATVLTGERGELIQPVAPLAAPPPMSQAETVDELIPYPAVGLFLERLGRVRRTRLAPHEIAPLAALVRRLGGLPLAIELAAARGRVLSVSEILTYYAEPVAPLRAVVAESYRLLSPVEQRALRVWSVFRHRWSRGLGEALLDTSDDDRVDVVHMLDRLIALGLLTVSGDDVVRFRLPAAVRDFATGEAAAAGEWEDARKRYDRLLLDVADHLADHVVPDLAP</sequence>
<dbReference type="InterPro" id="IPR010982">
    <property type="entry name" value="Lambda_DNA-bd_dom_sf"/>
</dbReference>
<evidence type="ECO:0000313" key="3">
    <source>
        <dbReference type="Proteomes" id="UP000624709"/>
    </source>
</evidence>
<evidence type="ECO:0000259" key="1">
    <source>
        <dbReference type="PROSITE" id="PS50943"/>
    </source>
</evidence>
<dbReference type="SUPFAM" id="SSF52540">
    <property type="entry name" value="P-loop containing nucleoside triphosphate hydrolases"/>
    <property type="match status" value="1"/>
</dbReference>
<dbReference type="Proteomes" id="UP000624709">
    <property type="component" value="Unassembled WGS sequence"/>
</dbReference>
<feature type="domain" description="HTH cro/C1-type" evidence="1">
    <location>
        <begin position="15"/>
        <end position="70"/>
    </location>
</feature>
<organism evidence="2 3">
    <name type="scientific">Actinoplanes palleronii</name>
    <dbReference type="NCBI Taxonomy" id="113570"/>
    <lineage>
        <taxon>Bacteria</taxon>
        <taxon>Bacillati</taxon>
        <taxon>Actinomycetota</taxon>
        <taxon>Actinomycetes</taxon>
        <taxon>Micromonosporales</taxon>
        <taxon>Micromonosporaceae</taxon>
        <taxon>Actinoplanes</taxon>
    </lineage>
</organism>
<dbReference type="PROSITE" id="PS50943">
    <property type="entry name" value="HTH_CROC1"/>
    <property type="match status" value="1"/>
</dbReference>
<accession>A0ABQ4B7K5</accession>
<reference evidence="2 3" key="1">
    <citation type="submission" date="2021-01" db="EMBL/GenBank/DDBJ databases">
        <title>Whole genome shotgun sequence of Actinoplanes palleronii NBRC 14916.</title>
        <authorList>
            <person name="Komaki H."/>
            <person name="Tamura T."/>
        </authorList>
    </citation>
    <scope>NUCLEOTIDE SEQUENCE [LARGE SCALE GENOMIC DNA]</scope>
    <source>
        <strain evidence="2 3">NBRC 14916</strain>
    </source>
</reference>